<dbReference type="RefSeq" id="XP_053081829.1">
    <property type="nucleotide sequence ID" value="XM_053225854.1"/>
</dbReference>
<dbReference type="GeneID" id="106965662"/>
<protein>
    <submittedName>
        <fullName evidence="2 3">Uncharacterized protein LOC106965662 isoform X1</fullName>
    </submittedName>
</protein>
<keyword evidence="1" id="KW-1185">Reference proteome</keyword>
<evidence type="ECO:0000313" key="2">
    <source>
        <dbReference type="RefSeq" id="XP_053081829.1"/>
    </source>
</evidence>
<proteinExistence type="predicted"/>
<gene>
    <name evidence="2 3" type="primary">LOC106965662</name>
</gene>
<evidence type="ECO:0000313" key="3">
    <source>
        <dbReference type="RefSeq" id="XP_053081830.1"/>
    </source>
</evidence>
<name>A0ABM3QD26_ACIJB</name>
<reference evidence="2 3" key="1">
    <citation type="submission" date="2025-05" db="UniProtKB">
        <authorList>
            <consortium name="RefSeq"/>
        </authorList>
    </citation>
    <scope>IDENTIFICATION</scope>
    <source>
        <tissue evidence="2 3">Blood</tissue>
    </source>
</reference>
<organism evidence="1 2">
    <name type="scientific">Acinonyx jubatus</name>
    <name type="common">Cheetah</name>
    <dbReference type="NCBI Taxonomy" id="32536"/>
    <lineage>
        <taxon>Eukaryota</taxon>
        <taxon>Metazoa</taxon>
        <taxon>Chordata</taxon>
        <taxon>Craniata</taxon>
        <taxon>Vertebrata</taxon>
        <taxon>Euteleostomi</taxon>
        <taxon>Mammalia</taxon>
        <taxon>Eutheria</taxon>
        <taxon>Laurasiatheria</taxon>
        <taxon>Carnivora</taxon>
        <taxon>Feliformia</taxon>
        <taxon>Felidae</taxon>
        <taxon>Felinae</taxon>
        <taxon>Acinonyx</taxon>
    </lineage>
</organism>
<accession>A0ABM3QD26</accession>
<sequence length="114" mass="12474">MLCKLGLVGAASDWVWGPRVRGDGSSSVRHGCLAPENAEVQIARKVLSAVLVWHAVVPPSIQSYQNGSQPLSPAPQIFGNPRKQWMALQQVTLTRAPIFKCDWRLTPDMPSLSL</sequence>
<evidence type="ECO:0000313" key="1">
    <source>
        <dbReference type="Proteomes" id="UP001652583"/>
    </source>
</evidence>
<dbReference type="Proteomes" id="UP001652583">
    <property type="component" value="Chromosome B4"/>
</dbReference>
<dbReference type="RefSeq" id="XP_053081830.1">
    <property type="nucleotide sequence ID" value="XM_053225855.1"/>
</dbReference>